<evidence type="ECO:0000256" key="4">
    <source>
        <dbReference type="ARBA" id="ARBA00022989"/>
    </source>
</evidence>
<accession>M3HQJ1</accession>
<dbReference type="InterPro" id="IPR005495">
    <property type="entry name" value="LptG/LptF_permease"/>
</dbReference>
<evidence type="ECO:0000256" key="5">
    <source>
        <dbReference type="ARBA" id="ARBA00023136"/>
    </source>
</evidence>
<evidence type="ECO:0000256" key="3">
    <source>
        <dbReference type="ARBA" id="ARBA00022692"/>
    </source>
</evidence>
<dbReference type="GO" id="GO:0015920">
    <property type="term" value="P:lipopolysaccharide transport"/>
    <property type="evidence" value="ECO:0007669"/>
    <property type="project" value="TreeGrafter"/>
</dbReference>
<dbReference type="GO" id="GO:0043190">
    <property type="term" value="C:ATP-binding cassette (ABC) transporter complex"/>
    <property type="evidence" value="ECO:0007669"/>
    <property type="project" value="TreeGrafter"/>
</dbReference>
<comment type="caution">
    <text evidence="7">The sequence shown here is derived from an EMBL/GenBank/DDBJ whole genome shotgun (WGS) entry which is preliminary data.</text>
</comment>
<reference evidence="7 8" key="1">
    <citation type="submission" date="2013-02" db="EMBL/GenBank/DDBJ databases">
        <authorList>
            <person name="Harkins D.M."/>
            <person name="Durkin A.S."/>
            <person name="Brinkac L.M."/>
            <person name="Haft D.H."/>
            <person name="Selengut J.D."/>
            <person name="Sanka R."/>
            <person name="DePew J."/>
            <person name="Purushe J."/>
            <person name="Tulsiani S.M."/>
            <person name="Graham G.C."/>
            <person name="Burns M.-A."/>
            <person name="Dohnt M.F."/>
            <person name="Smythe L.D."/>
            <person name="McKay D.B."/>
            <person name="Craig S.B."/>
            <person name="Vinetz J.M."/>
            <person name="Sutton G.G."/>
            <person name="Nierman W.C."/>
            <person name="Fouts D.E."/>
        </authorList>
    </citation>
    <scope>NUCLEOTIDE SEQUENCE [LARGE SCALE GENOMIC DNA]</scope>
    <source>
        <strain evidence="7 8">LT2050</strain>
    </source>
</reference>
<keyword evidence="2" id="KW-1003">Cell membrane</keyword>
<evidence type="ECO:0000313" key="7">
    <source>
        <dbReference type="EMBL" id="EMG20246.1"/>
    </source>
</evidence>
<dbReference type="EMBL" id="AFMD02000431">
    <property type="protein sequence ID" value="EMG20246.1"/>
    <property type="molecule type" value="Genomic_DNA"/>
</dbReference>
<gene>
    <name evidence="7" type="ORF">LEP1GSC150_0152</name>
</gene>
<evidence type="ECO:0000313" key="8">
    <source>
        <dbReference type="Proteomes" id="UP000011778"/>
    </source>
</evidence>
<dbReference type="PANTHER" id="PTHR33529:SF6">
    <property type="entry name" value="YJGP_YJGQ FAMILY PERMEASE"/>
    <property type="match status" value="1"/>
</dbReference>
<evidence type="ECO:0000256" key="6">
    <source>
        <dbReference type="SAM" id="Phobius"/>
    </source>
</evidence>
<evidence type="ECO:0000256" key="1">
    <source>
        <dbReference type="ARBA" id="ARBA00004651"/>
    </source>
</evidence>
<dbReference type="AlphaFoldDB" id="M3HQJ1"/>
<organism evidence="7 8">
    <name type="scientific">Leptospira interrogans serovar Copenhageni str. LT2050</name>
    <dbReference type="NCBI Taxonomy" id="1001598"/>
    <lineage>
        <taxon>Bacteria</taxon>
        <taxon>Pseudomonadati</taxon>
        <taxon>Spirochaetota</taxon>
        <taxon>Spirochaetia</taxon>
        <taxon>Leptospirales</taxon>
        <taxon>Leptospiraceae</taxon>
        <taxon>Leptospira</taxon>
    </lineage>
</organism>
<dbReference type="PANTHER" id="PTHR33529">
    <property type="entry name" value="SLR0882 PROTEIN-RELATED"/>
    <property type="match status" value="1"/>
</dbReference>
<evidence type="ECO:0000256" key="2">
    <source>
        <dbReference type="ARBA" id="ARBA00022475"/>
    </source>
</evidence>
<sequence length="87" mass="10023">MIYFTFFTLGSTISYNDKIPDWIGPWSANILIALLSINIMIKRTDMDLPKPIQKILDKISDLKSKLTDRLESSNIWGKIKKIIKRGP</sequence>
<proteinExistence type="predicted"/>
<comment type="subcellular location">
    <subcellularLocation>
        <location evidence="1">Cell membrane</location>
        <topology evidence="1">Multi-pass membrane protein</topology>
    </subcellularLocation>
</comment>
<name>M3HQJ1_LEPIT</name>
<dbReference type="Proteomes" id="UP000011778">
    <property type="component" value="Unassembled WGS sequence"/>
</dbReference>
<keyword evidence="4 6" id="KW-1133">Transmembrane helix</keyword>
<keyword evidence="5 6" id="KW-0472">Membrane</keyword>
<protein>
    <submittedName>
        <fullName evidence="7">Uncharacterized protein</fullName>
    </submittedName>
</protein>
<keyword evidence="3 6" id="KW-0812">Transmembrane</keyword>
<feature type="transmembrane region" description="Helical" evidence="6">
    <location>
        <begin position="23"/>
        <end position="41"/>
    </location>
</feature>